<dbReference type="Proteomes" id="UP000297741">
    <property type="component" value="Unassembled WGS sequence"/>
</dbReference>
<evidence type="ECO:0000313" key="2">
    <source>
        <dbReference type="EMBL" id="TGD45312.1"/>
    </source>
</evidence>
<evidence type="ECO:0000259" key="1">
    <source>
        <dbReference type="Pfam" id="PF09084"/>
    </source>
</evidence>
<reference evidence="2 3" key="1">
    <citation type="submission" date="2018-11" db="EMBL/GenBank/DDBJ databases">
        <title>Tabrizicola sp. isolated from sediment of alpine lake.</title>
        <authorList>
            <person name="Liu Z."/>
        </authorList>
    </citation>
    <scope>NUCLEOTIDE SEQUENCE [LARGE SCALE GENOMIC DNA]</scope>
    <source>
        <strain evidence="2 3">DRYC-M-16</strain>
    </source>
</reference>
<name>A0ABY2KUT8_9RHOB</name>
<gene>
    <name evidence="2" type="ORF">EEB11_01795</name>
</gene>
<keyword evidence="3" id="KW-1185">Reference proteome</keyword>
<dbReference type="Pfam" id="PF09084">
    <property type="entry name" value="NMT1"/>
    <property type="match status" value="1"/>
</dbReference>
<dbReference type="InterPro" id="IPR015168">
    <property type="entry name" value="SsuA/THI5"/>
</dbReference>
<dbReference type="Gene3D" id="3.40.190.10">
    <property type="entry name" value="Periplasmic binding protein-like II"/>
    <property type="match status" value="1"/>
</dbReference>
<organism evidence="2 3">
    <name type="scientific">Pseudotabrizicola sediminis</name>
    <dbReference type="NCBI Taxonomy" id="2486418"/>
    <lineage>
        <taxon>Bacteria</taxon>
        <taxon>Pseudomonadati</taxon>
        <taxon>Pseudomonadota</taxon>
        <taxon>Alphaproteobacteria</taxon>
        <taxon>Rhodobacterales</taxon>
        <taxon>Paracoccaceae</taxon>
        <taxon>Pseudotabrizicola</taxon>
    </lineage>
</organism>
<dbReference type="EMBL" id="RPEM01000001">
    <property type="protein sequence ID" value="TGD45312.1"/>
    <property type="molecule type" value="Genomic_DNA"/>
</dbReference>
<protein>
    <recommendedName>
        <fullName evidence="1">SsuA/THI5-like domain-containing protein</fullName>
    </recommendedName>
</protein>
<evidence type="ECO:0000313" key="3">
    <source>
        <dbReference type="Proteomes" id="UP000297741"/>
    </source>
</evidence>
<feature type="domain" description="SsuA/THI5-like" evidence="1">
    <location>
        <begin position="1"/>
        <end position="37"/>
    </location>
</feature>
<proteinExistence type="predicted"/>
<comment type="caution">
    <text evidence="2">The sequence shown here is derived from an EMBL/GenBank/DDBJ whole genome shotgun (WGS) entry which is preliminary data.</text>
</comment>
<sequence length="84" mass="8893">MAQEKGLCAEEGLDVTLNYSKGSSDAARQLAAGNADWDIYMTCLQLGEGAQKALQGTVDLADLLSDEIVIKAWDGLDIDMAKAS</sequence>
<accession>A0ABY2KUT8</accession>